<dbReference type="Pfam" id="PF04117">
    <property type="entry name" value="Mpv17_PMP22"/>
    <property type="match status" value="1"/>
</dbReference>
<proteinExistence type="inferred from homology"/>
<organism evidence="7 8">
    <name type="scientific">Acanthoscelides obtectus</name>
    <name type="common">Bean weevil</name>
    <name type="synonym">Bruchus obtectus</name>
    <dbReference type="NCBI Taxonomy" id="200917"/>
    <lineage>
        <taxon>Eukaryota</taxon>
        <taxon>Metazoa</taxon>
        <taxon>Ecdysozoa</taxon>
        <taxon>Arthropoda</taxon>
        <taxon>Hexapoda</taxon>
        <taxon>Insecta</taxon>
        <taxon>Pterygota</taxon>
        <taxon>Neoptera</taxon>
        <taxon>Endopterygota</taxon>
        <taxon>Coleoptera</taxon>
        <taxon>Polyphaga</taxon>
        <taxon>Cucujiformia</taxon>
        <taxon>Chrysomeloidea</taxon>
        <taxon>Chrysomelidae</taxon>
        <taxon>Bruchinae</taxon>
        <taxon>Bruchini</taxon>
        <taxon>Acanthoscelides</taxon>
    </lineage>
</organism>
<dbReference type="Proteomes" id="UP001152888">
    <property type="component" value="Unassembled WGS sequence"/>
</dbReference>
<accession>A0A9P0P8R9</accession>
<evidence type="ECO:0000256" key="3">
    <source>
        <dbReference type="ARBA" id="ARBA00022692"/>
    </source>
</evidence>
<evidence type="ECO:0000313" key="7">
    <source>
        <dbReference type="EMBL" id="CAH1975606.1"/>
    </source>
</evidence>
<dbReference type="GO" id="GO:0005739">
    <property type="term" value="C:mitochondrion"/>
    <property type="evidence" value="ECO:0007669"/>
    <property type="project" value="TreeGrafter"/>
</dbReference>
<evidence type="ECO:0000256" key="5">
    <source>
        <dbReference type="ARBA" id="ARBA00023136"/>
    </source>
</evidence>
<dbReference type="GO" id="GO:0061668">
    <property type="term" value="P:mitochondrial ribosome assembly"/>
    <property type="evidence" value="ECO:0007669"/>
    <property type="project" value="TreeGrafter"/>
</dbReference>
<dbReference type="GO" id="GO:0016020">
    <property type="term" value="C:membrane"/>
    <property type="evidence" value="ECO:0007669"/>
    <property type="project" value="UniProtKB-SubCell"/>
</dbReference>
<dbReference type="OrthoDB" id="5345392at2759"/>
<dbReference type="PANTHER" id="PTHR11266">
    <property type="entry name" value="PEROXISOMAL MEMBRANE PROTEIN 2, PXMP2 MPV17"/>
    <property type="match status" value="1"/>
</dbReference>
<keyword evidence="3" id="KW-0812">Transmembrane</keyword>
<comment type="caution">
    <text evidence="7">The sequence shown here is derived from an EMBL/GenBank/DDBJ whole genome shotgun (WGS) entry which is preliminary data.</text>
</comment>
<dbReference type="InterPro" id="IPR007248">
    <property type="entry name" value="Mpv17_PMP22"/>
</dbReference>
<evidence type="ECO:0000256" key="4">
    <source>
        <dbReference type="ARBA" id="ARBA00022989"/>
    </source>
</evidence>
<comment type="similarity">
    <text evidence="2 6">Belongs to the peroxisomal membrane protein PXMP2/4 family.</text>
</comment>
<dbReference type="PANTHER" id="PTHR11266:SF8">
    <property type="entry name" value="MPV17-LIKE PROTEIN 2"/>
    <property type="match status" value="1"/>
</dbReference>
<comment type="subcellular location">
    <subcellularLocation>
        <location evidence="1">Membrane</location>
        <topology evidence="1">Multi-pass membrane protein</topology>
    </subcellularLocation>
</comment>
<name>A0A9P0P8R9_ACAOB</name>
<sequence length="202" mass="23310">MSFSHALFKAFVARNASYVIKKAFSKKYLLFTNIGISCSLSGLGDVIEQQVEYYQGVIKRWDPIRTRNMAIAGISVGTVCHFWYMNLDKLIPGQTLRIVFTKVMLDMLIGSPLYLSAFFVTLNVAEGSTKEQIVEEFKDKSWKLYLAEWIIWPPAQFVNFYFLSTKYRVLFDNGVSLLYDVFASKIMFNHRDTDSDDLKKQS</sequence>
<dbReference type="EMBL" id="CAKOFQ010006837">
    <property type="protein sequence ID" value="CAH1975606.1"/>
    <property type="molecule type" value="Genomic_DNA"/>
</dbReference>
<keyword evidence="5" id="KW-0472">Membrane</keyword>
<protein>
    <recommendedName>
        <fullName evidence="9">Mpv17-like protein 2</fullName>
    </recommendedName>
</protein>
<keyword evidence="8" id="KW-1185">Reference proteome</keyword>
<evidence type="ECO:0000256" key="6">
    <source>
        <dbReference type="RuleBase" id="RU363053"/>
    </source>
</evidence>
<dbReference type="AlphaFoldDB" id="A0A9P0P8R9"/>
<evidence type="ECO:0000313" key="8">
    <source>
        <dbReference type="Proteomes" id="UP001152888"/>
    </source>
</evidence>
<keyword evidence="4" id="KW-1133">Transmembrane helix</keyword>
<evidence type="ECO:0008006" key="9">
    <source>
        <dbReference type="Google" id="ProtNLM"/>
    </source>
</evidence>
<evidence type="ECO:0000256" key="2">
    <source>
        <dbReference type="ARBA" id="ARBA00006824"/>
    </source>
</evidence>
<reference evidence="7" key="1">
    <citation type="submission" date="2022-03" db="EMBL/GenBank/DDBJ databases">
        <authorList>
            <person name="Sayadi A."/>
        </authorList>
    </citation>
    <scope>NUCLEOTIDE SEQUENCE</scope>
</reference>
<evidence type="ECO:0000256" key="1">
    <source>
        <dbReference type="ARBA" id="ARBA00004141"/>
    </source>
</evidence>
<gene>
    <name evidence="7" type="ORF">ACAOBT_LOCUS11685</name>
</gene>